<name>A0A238FNA7_9BASI</name>
<gene>
    <name evidence="1" type="ORF">BQ2448_6081</name>
</gene>
<dbReference type="Proteomes" id="UP000198372">
    <property type="component" value="Unassembled WGS sequence"/>
</dbReference>
<evidence type="ECO:0000313" key="2">
    <source>
        <dbReference type="Proteomes" id="UP000198372"/>
    </source>
</evidence>
<dbReference type="SUPFAM" id="SSF56672">
    <property type="entry name" value="DNA/RNA polymerases"/>
    <property type="match status" value="1"/>
</dbReference>
<dbReference type="EMBL" id="FMSP01000019">
    <property type="protein sequence ID" value="SCV73651.1"/>
    <property type="molecule type" value="Genomic_DNA"/>
</dbReference>
<accession>A0A238FNA7</accession>
<proteinExistence type="predicted"/>
<organism evidence="1 2">
    <name type="scientific">Microbotryum intermedium</name>
    <dbReference type="NCBI Taxonomy" id="269621"/>
    <lineage>
        <taxon>Eukaryota</taxon>
        <taxon>Fungi</taxon>
        <taxon>Dikarya</taxon>
        <taxon>Basidiomycota</taxon>
        <taxon>Pucciniomycotina</taxon>
        <taxon>Microbotryomycetes</taxon>
        <taxon>Microbotryales</taxon>
        <taxon>Microbotryaceae</taxon>
        <taxon>Microbotryum</taxon>
    </lineage>
</organism>
<dbReference type="InterPro" id="IPR043502">
    <property type="entry name" value="DNA/RNA_pol_sf"/>
</dbReference>
<dbReference type="AlphaFoldDB" id="A0A238FNA7"/>
<dbReference type="OrthoDB" id="5599418at2759"/>
<evidence type="ECO:0000313" key="1">
    <source>
        <dbReference type="EMBL" id="SCV73651.1"/>
    </source>
</evidence>
<reference evidence="2" key="1">
    <citation type="submission" date="2016-09" db="EMBL/GenBank/DDBJ databases">
        <authorList>
            <person name="Jeantristanb JTB J.-T."/>
            <person name="Ricardo R."/>
        </authorList>
    </citation>
    <scope>NUCLEOTIDE SEQUENCE [LARGE SCALE GENOMIC DNA]</scope>
</reference>
<protein>
    <submittedName>
        <fullName evidence="1">BQ2448_6081 protein</fullName>
    </submittedName>
</protein>
<sequence length="99" mass="10998">MITQTARLCARNGTVSHIISRNGIAPDQSKVDRIFINGLAQHTKPLSNLTLKNANVRLMWGVEQERHFKAIKALAITSLPSCLKPIHHTDCAEPLVRYG</sequence>
<keyword evidence="2" id="KW-1185">Reference proteome</keyword>